<dbReference type="FunFam" id="1.10.10.10:FF:000001">
    <property type="entry name" value="LysR family transcriptional regulator"/>
    <property type="match status" value="1"/>
</dbReference>
<dbReference type="Proteomes" id="UP000737113">
    <property type="component" value="Unassembled WGS sequence"/>
</dbReference>
<dbReference type="PANTHER" id="PTHR30537">
    <property type="entry name" value="HTH-TYPE TRANSCRIPTIONAL REGULATOR"/>
    <property type="match status" value="1"/>
</dbReference>
<dbReference type="SUPFAM" id="SSF46785">
    <property type="entry name" value="Winged helix' DNA-binding domain"/>
    <property type="match status" value="1"/>
</dbReference>
<evidence type="ECO:0000256" key="4">
    <source>
        <dbReference type="ARBA" id="ARBA00023163"/>
    </source>
</evidence>
<comment type="caution">
    <text evidence="6">The sequence shown here is derived from an EMBL/GenBank/DDBJ whole genome shotgun (WGS) entry which is preliminary data.</text>
</comment>
<dbReference type="RefSeq" id="WP_169564148.1">
    <property type="nucleotide sequence ID" value="NZ_JAAXYH010000005.1"/>
</dbReference>
<dbReference type="InterPro" id="IPR005119">
    <property type="entry name" value="LysR_subst-bd"/>
</dbReference>
<dbReference type="PROSITE" id="PS50931">
    <property type="entry name" value="HTH_LYSR"/>
    <property type="match status" value="1"/>
</dbReference>
<evidence type="ECO:0000256" key="2">
    <source>
        <dbReference type="ARBA" id="ARBA00023015"/>
    </source>
</evidence>
<dbReference type="InterPro" id="IPR036390">
    <property type="entry name" value="WH_DNA-bd_sf"/>
</dbReference>
<protein>
    <submittedName>
        <fullName evidence="6">LysR family transcriptional regulator</fullName>
    </submittedName>
</protein>
<dbReference type="GO" id="GO:0003700">
    <property type="term" value="F:DNA-binding transcription factor activity"/>
    <property type="evidence" value="ECO:0007669"/>
    <property type="project" value="InterPro"/>
</dbReference>
<proteinExistence type="inferred from homology"/>
<evidence type="ECO:0000259" key="5">
    <source>
        <dbReference type="PROSITE" id="PS50931"/>
    </source>
</evidence>
<sequence length="299" mass="33346">MEKITAIRSFVEVANCGSFTRAADNLALSRLQVSRHVKEIEHWLSQRLLHRTTRSVSLTLQGEEALQYCQRILAEVAAMESRAHSHNTELVGTIRIATPIGLGQHSLYEVVDAFIQLHSKVKIQLLMSDSFVQLVGERVDVALRFTEQPDDSLIARRLMAIDNVLCAAPAYLARVPDIATPEDLLAHNCLLHSSQPGWLLLKGQQHKQLRLSGNLQANDMGVLVGAALRGRGIVCLPADLANPYLADGRLVEVLPEYTAPGKSLWAVYLSRSYQQSLVRAFIDFIAGKWQQDIRKWRAP</sequence>
<dbReference type="Pfam" id="PF00126">
    <property type="entry name" value="HTH_1"/>
    <property type="match status" value="1"/>
</dbReference>
<dbReference type="InterPro" id="IPR000847">
    <property type="entry name" value="LysR_HTH_N"/>
</dbReference>
<dbReference type="AlphaFoldDB" id="A0A972JMT3"/>
<dbReference type="CDD" id="cd08422">
    <property type="entry name" value="PBP2_CrgA_like"/>
    <property type="match status" value="1"/>
</dbReference>
<reference evidence="6" key="1">
    <citation type="submission" date="2020-04" db="EMBL/GenBank/DDBJ databases">
        <title>Description of Shewanella salipaludis sp. nov., isolated from a salt marsh.</title>
        <authorList>
            <person name="Park S."/>
            <person name="Yoon J.-H."/>
        </authorList>
    </citation>
    <scope>NUCLEOTIDE SEQUENCE</scope>
    <source>
        <strain evidence="6">SHSM-M6</strain>
    </source>
</reference>
<keyword evidence="2" id="KW-0805">Transcription regulation</keyword>
<organism evidence="6 7">
    <name type="scientific">Shewanella salipaludis</name>
    <dbReference type="NCBI Taxonomy" id="2723052"/>
    <lineage>
        <taxon>Bacteria</taxon>
        <taxon>Pseudomonadati</taxon>
        <taxon>Pseudomonadota</taxon>
        <taxon>Gammaproteobacteria</taxon>
        <taxon>Alteromonadales</taxon>
        <taxon>Shewanellaceae</taxon>
        <taxon>Shewanella</taxon>
    </lineage>
</organism>
<dbReference type="GO" id="GO:0043565">
    <property type="term" value="F:sequence-specific DNA binding"/>
    <property type="evidence" value="ECO:0007669"/>
    <property type="project" value="TreeGrafter"/>
</dbReference>
<evidence type="ECO:0000256" key="1">
    <source>
        <dbReference type="ARBA" id="ARBA00009437"/>
    </source>
</evidence>
<dbReference type="Gene3D" id="1.10.10.10">
    <property type="entry name" value="Winged helix-like DNA-binding domain superfamily/Winged helix DNA-binding domain"/>
    <property type="match status" value="1"/>
</dbReference>
<keyword evidence="7" id="KW-1185">Reference proteome</keyword>
<dbReference type="Gene3D" id="3.40.190.290">
    <property type="match status" value="1"/>
</dbReference>
<accession>A0A972JMT3</accession>
<dbReference type="Pfam" id="PF03466">
    <property type="entry name" value="LysR_substrate"/>
    <property type="match status" value="1"/>
</dbReference>
<keyword evidence="4" id="KW-0804">Transcription</keyword>
<dbReference type="SUPFAM" id="SSF53850">
    <property type="entry name" value="Periplasmic binding protein-like II"/>
    <property type="match status" value="1"/>
</dbReference>
<gene>
    <name evidence="6" type="ORF">HC757_09730</name>
</gene>
<dbReference type="GO" id="GO:0006351">
    <property type="term" value="P:DNA-templated transcription"/>
    <property type="evidence" value="ECO:0007669"/>
    <property type="project" value="TreeGrafter"/>
</dbReference>
<keyword evidence="3" id="KW-0238">DNA-binding</keyword>
<feature type="domain" description="HTH lysR-type" evidence="5">
    <location>
        <begin position="1"/>
        <end position="59"/>
    </location>
</feature>
<evidence type="ECO:0000256" key="3">
    <source>
        <dbReference type="ARBA" id="ARBA00023125"/>
    </source>
</evidence>
<dbReference type="EMBL" id="JAAXYH010000005">
    <property type="protein sequence ID" value="NMH65451.1"/>
    <property type="molecule type" value="Genomic_DNA"/>
</dbReference>
<dbReference type="InterPro" id="IPR058163">
    <property type="entry name" value="LysR-type_TF_proteobact-type"/>
</dbReference>
<dbReference type="InterPro" id="IPR036388">
    <property type="entry name" value="WH-like_DNA-bd_sf"/>
</dbReference>
<name>A0A972JMT3_9GAMM</name>
<comment type="similarity">
    <text evidence="1">Belongs to the LysR transcriptional regulatory family.</text>
</comment>
<dbReference type="PANTHER" id="PTHR30537:SF35">
    <property type="entry name" value="TRANSCRIPTIONAL REGULATORY PROTEIN"/>
    <property type="match status" value="1"/>
</dbReference>
<evidence type="ECO:0000313" key="7">
    <source>
        <dbReference type="Proteomes" id="UP000737113"/>
    </source>
</evidence>
<evidence type="ECO:0000313" key="6">
    <source>
        <dbReference type="EMBL" id="NMH65451.1"/>
    </source>
</evidence>